<dbReference type="AlphaFoldDB" id="A0A4R6P4F2"/>
<protein>
    <recommendedName>
        <fullName evidence="2">Heavy metal binding domain-containing protein</fullName>
    </recommendedName>
</protein>
<feature type="domain" description="Heavy metal binding" evidence="2">
    <location>
        <begin position="46"/>
        <end position="71"/>
    </location>
</feature>
<evidence type="ECO:0000256" key="1">
    <source>
        <dbReference type="SAM" id="SignalP"/>
    </source>
</evidence>
<dbReference type="InterPro" id="IPR045800">
    <property type="entry name" value="HMBD"/>
</dbReference>
<dbReference type="EMBL" id="SNXI01000008">
    <property type="protein sequence ID" value="TDP32658.1"/>
    <property type="molecule type" value="Genomic_DNA"/>
</dbReference>
<dbReference type="Pfam" id="PF19335">
    <property type="entry name" value="HMBD"/>
    <property type="match status" value="1"/>
</dbReference>
<proteinExistence type="predicted"/>
<evidence type="ECO:0000313" key="4">
    <source>
        <dbReference type="Proteomes" id="UP000295531"/>
    </source>
</evidence>
<evidence type="ECO:0000259" key="2">
    <source>
        <dbReference type="Pfam" id="PF19335"/>
    </source>
</evidence>
<keyword evidence="1" id="KW-0732">Signal</keyword>
<gene>
    <name evidence="3" type="ORF">DEU29_1082</name>
</gene>
<dbReference type="Proteomes" id="UP000295531">
    <property type="component" value="Unassembled WGS sequence"/>
</dbReference>
<sequence>MRVLLLALFVLALNTSVSAAHALVQDHSQHQQSSDNDPFNDAQVEYVCPMHSQIVKDEAGTCPICGMDLVEREKKQEPQV</sequence>
<keyword evidence="4" id="KW-1185">Reference proteome</keyword>
<feature type="chain" id="PRO_5020886040" description="Heavy metal binding domain-containing protein" evidence="1">
    <location>
        <begin position="20"/>
        <end position="80"/>
    </location>
</feature>
<name>A0A4R6P4F2_9GAMM</name>
<dbReference type="GO" id="GO:0046872">
    <property type="term" value="F:metal ion binding"/>
    <property type="evidence" value="ECO:0007669"/>
    <property type="project" value="InterPro"/>
</dbReference>
<evidence type="ECO:0000313" key="3">
    <source>
        <dbReference type="EMBL" id="TDP32658.1"/>
    </source>
</evidence>
<organism evidence="3 4">
    <name type="scientific">Idiomarina aquatica</name>
    <dbReference type="NCBI Taxonomy" id="1327752"/>
    <lineage>
        <taxon>Bacteria</taxon>
        <taxon>Pseudomonadati</taxon>
        <taxon>Pseudomonadota</taxon>
        <taxon>Gammaproteobacteria</taxon>
        <taxon>Alteromonadales</taxon>
        <taxon>Idiomarinaceae</taxon>
        <taxon>Idiomarina</taxon>
    </lineage>
</organism>
<accession>A0A4R6P4F2</accession>
<feature type="signal peptide" evidence="1">
    <location>
        <begin position="1"/>
        <end position="19"/>
    </location>
</feature>
<reference evidence="3 4" key="1">
    <citation type="submission" date="2019-03" db="EMBL/GenBank/DDBJ databases">
        <title>Freshwater and sediment microbial communities from various areas in North America, analyzing microbe dynamics in response to fracking.</title>
        <authorList>
            <person name="Lamendella R."/>
        </authorList>
    </citation>
    <scope>NUCLEOTIDE SEQUENCE [LARGE SCALE GENOMIC DNA]</scope>
    <source>
        <strain evidence="3 4">18_TX</strain>
    </source>
</reference>
<dbReference type="RefSeq" id="WP_243734512.1">
    <property type="nucleotide sequence ID" value="NZ_SNXI01000008.1"/>
</dbReference>
<comment type="caution">
    <text evidence="3">The sequence shown here is derived from an EMBL/GenBank/DDBJ whole genome shotgun (WGS) entry which is preliminary data.</text>
</comment>